<evidence type="ECO:0000313" key="1">
    <source>
        <dbReference type="EMBL" id="KFK24253.1"/>
    </source>
</evidence>
<organism evidence="1 2">
    <name type="scientific">Arabis alpina</name>
    <name type="common">Alpine rock-cress</name>
    <dbReference type="NCBI Taxonomy" id="50452"/>
    <lineage>
        <taxon>Eukaryota</taxon>
        <taxon>Viridiplantae</taxon>
        <taxon>Streptophyta</taxon>
        <taxon>Embryophyta</taxon>
        <taxon>Tracheophyta</taxon>
        <taxon>Spermatophyta</taxon>
        <taxon>Magnoliopsida</taxon>
        <taxon>eudicotyledons</taxon>
        <taxon>Gunneridae</taxon>
        <taxon>Pentapetalae</taxon>
        <taxon>rosids</taxon>
        <taxon>malvids</taxon>
        <taxon>Brassicales</taxon>
        <taxon>Brassicaceae</taxon>
        <taxon>Arabideae</taxon>
        <taxon>Arabis</taxon>
    </lineage>
</organism>
<dbReference type="Gramene" id="KFK24253">
    <property type="protein sequence ID" value="KFK24253"/>
    <property type="gene ID" value="AALP_AAs63801U000100"/>
</dbReference>
<reference evidence="2" key="1">
    <citation type="journal article" date="2015" name="Nat. Plants">
        <title>Genome expansion of Arabis alpina linked with retrotransposition and reduced symmetric DNA methylation.</title>
        <authorList>
            <person name="Willing E.M."/>
            <person name="Rawat V."/>
            <person name="Mandakova T."/>
            <person name="Maumus F."/>
            <person name="James G.V."/>
            <person name="Nordstroem K.J."/>
            <person name="Becker C."/>
            <person name="Warthmann N."/>
            <person name="Chica C."/>
            <person name="Szarzynska B."/>
            <person name="Zytnicki M."/>
            <person name="Albani M.C."/>
            <person name="Kiefer C."/>
            <person name="Bergonzi S."/>
            <person name="Castaings L."/>
            <person name="Mateos J.L."/>
            <person name="Berns M.C."/>
            <person name="Bujdoso N."/>
            <person name="Piofczyk T."/>
            <person name="de Lorenzo L."/>
            <person name="Barrero-Sicilia C."/>
            <person name="Mateos I."/>
            <person name="Piednoel M."/>
            <person name="Hagmann J."/>
            <person name="Chen-Min-Tao R."/>
            <person name="Iglesias-Fernandez R."/>
            <person name="Schuster S.C."/>
            <person name="Alonso-Blanco C."/>
            <person name="Roudier F."/>
            <person name="Carbonero P."/>
            <person name="Paz-Ares J."/>
            <person name="Davis S.J."/>
            <person name="Pecinka A."/>
            <person name="Quesneville H."/>
            <person name="Colot V."/>
            <person name="Lysak M.A."/>
            <person name="Weigel D."/>
            <person name="Coupland G."/>
            <person name="Schneeberger K."/>
        </authorList>
    </citation>
    <scope>NUCLEOTIDE SEQUENCE [LARGE SCALE GENOMIC DNA]</scope>
    <source>
        <strain evidence="2">cv. Pajares</strain>
    </source>
</reference>
<evidence type="ECO:0000313" key="2">
    <source>
        <dbReference type="Proteomes" id="UP000029120"/>
    </source>
</evidence>
<proteinExistence type="predicted"/>
<name>A0A087G301_ARAAL</name>
<gene>
    <name evidence="1" type="ORF">AALP_AAs63801U000100</name>
</gene>
<keyword evidence="2" id="KW-1185">Reference proteome</keyword>
<feature type="non-terminal residue" evidence="1">
    <location>
        <position position="1"/>
    </location>
</feature>
<sequence length="52" mass="6038">SFSFLCLFGSHDGKRQKTLSLMATELMQFRSRLNPFWRFPLSPSFLASVAWP</sequence>
<dbReference type="EMBL" id="KL970755">
    <property type="protein sequence ID" value="KFK24253.1"/>
    <property type="molecule type" value="Genomic_DNA"/>
</dbReference>
<protein>
    <submittedName>
        <fullName evidence="1">Uncharacterized protein</fullName>
    </submittedName>
</protein>
<dbReference type="Proteomes" id="UP000029120">
    <property type="component" value="Unassembled WGS sequence"/>
</dbReference>
<dbReference type="AlphaFoldDB" id="A0A087G301"/>
<accession>A0A087G301</accession>